<gene>
    <name evidence="2" type="ORF">FHR38_000345</name>
</gene>
<protein>
    <submittedName>
        <fullName evidence="2">Putative nucleic acid-binding Zn-ribbon protein</fullName>
    </submittedName>
</protein>
<name>A0A7W7WMH2_9ACTN</name>
<evidence type="ECO:0000313" key="3">
    <source>
        <dbReference type="Proteomes" id="UP000578819"/>
    </source>
</evidence>
<accession>A0A7W7WMH2</accession>
<sequence length="155" mass="17713">MNDARSDAASTPRKRRAMDIVERETALRTRQTDLQRRAPQGTRQSPELREVRRELKELAAERATLLAQVRQEETTLRAEQSQLDRNRSSFAAPRGKRKPAKVTPAEKRVRGKLATLASERAWLDGTVQHDREQAAIDNAIWNSTHDPETFGSDDW</sequence>
<keyword evidence="3" id="KW-1185">Reference proteome</keyword>
<proteinExistence type="predicted"/>
<comment type="caution">
    <text evidence="2">The sequence shown here is derived from an EMBL/GenBank/DDBJ whole genome shotgun (WGS) entry which is preliminary data.</text>
</comment>
<evidence type="ECO:0000313" key="2">
    <source>
        <dbReference type="EMBL" id="MBB4956612.1"/>
    </source>
</evidence>
<feature type="region of interest" description="Disordered" evidence="1">
    <location>
        <begin position="72"/>
        <end position="108"/>
    </location>
</feature>
<dbReference type="AlphaFoldDB" id="A0A7W7WMH2"/>
<dbReference type="RefSeq" id="WP_184532153.1">
    <property type="nucleotide sequence ID" value="NZ_JACHJW010000001.1"/>
</dbReference>
<dbReference type="EMBL" id="JACHJW010000001">
    <property type="protein sequence ID" value="MBB4956612.1"/>
    <property type="molecule type" value="Genomic_DNA"/>
</dbReference>
<feature type="region of interest" description="Disordered" evidence="1">
    <location>
        <begin position="1"/>
        <end position="50"/>
    </location>
</feature>
<organism evidence="2 3">
    <name type="scientific">Micromonospora polyrhachis</name>
    <dbReference type="NCBI Taxonomy" id="1282883"/>
    <lineage>
        <taxon>Bacteria</taxon>
        <taxon>Bacillati</taxon>
        <taxon>Actinomycetota</taxon>
        <taxon>Actinomycetes</taxon>
        <taxon>Micromonosporales</taxon>
        <taxon>Micromonosporaceae</taxon>
        <taxon>Micromonospora</taxon>
    </lineage>
</organism>
<dbReference type="Proteomes" id="UP000578819">
    <property type="component" value="Unassembled WGS sequence"/>
</dbReference>
<evidence type="ECO:0000256" key="1">
    <source>
        <dbReference type="SAM" id="MobiDB-lite"/>
    </source>
</evidence>
<reference evidence="2 3" key="1">
    <citation type="submission" date="2020-08" db="EMBL/GenBank/DDBJ databases">
        <title>Sequencing the genomes of 1000 actinobacteria strains.</title>
        <authorList>
            <person name="Klenk H.-P."/>
        </authorList>
    </citation>
    <scope>NUCLEOTIDE SEQUENCE [LARGE SCALE GENOMIC DNA]</scope>
    <source>
        <strain evidence="2 3">DSM 45886</strain>
    </source>
</reference>
<feature type="compositionally biased region" description="Basic and acidic residues" evidence="1">
    <location>
        <begin position="72"/>
        <end position="87"/>
    </location>
</feature>
<feature type="compositionally biased region" description="Basic and acidic residues" evidence="1">
    <location>
        <begin position="17"/>
        <end position="36"/>
    </location>
</feature>